<evidence type="ECO:0000313" key="5">
    <source>
        <dbReference type="Proteomes" id="UP000494165"/>
    </source>
</evidence>
<dbReference type="CDD" id="cd00037">
    <property type="entry name" value="CLECT"/>
    <property type="match status" value="2"/>
</dbReference>
<dbReference type="AlphaFoldDB" id="A0A8S1DTW1"/>
<feature type="domain" description="C-type lectin" evidence="3">
    <location>
        <begin position="551"/>
        <end position="665"/>
    </location>
</feature>
<proteinExistence type="predicted"/>
<feature type="signal peptide" evidence="2">
    <location>
        <begin position="1"/>
        <end position="20"/>
    </location>
</feature>
<feature type="chain" id="PRO_5035876129" description="C-type lectin domain-containing protein" evidence="2">
    <location>
        <begin position="21"/>
        <end position="948"/>
    </location>
</feature>
<feature type="compositionally biased region" description="Low complexity" evidence="1">
    <location>
        <begin position="195"/>
        <end position="230"/>
    </location>
</feature>
<dbReference type="Proteomes" id="UP000494165">
    <property type="component" value="Unassembled WGS sequence"/>
</dbReference>
<dbReference type="InterPro" id="IPR016187">
    <property type="entry name" value="CTDL_fold"/>
</dbReference>
<keyword evidence="5" id="KW-1185">Reference proteome</keyword>
<dbReference type="Gene3D" id="3.10.100.10">
    <property type="entry name" value="Mannose-Binding Protein A, subunit A"/>
    <property type="match status" value="2"/>
</dbReference>
<dbReference type="PROSITE" id="PS50041">
    <property type="entry name" value="C_TYPE_LECTIN_2"/>
    <property type="match status" value="2"/>
</dbReference>
<dbReference type="Pfam" id="PF00059">
    <property type="entry name" value="Lectin_C"/>
    <property type="match status" value="1"/>
</dbReference>
<dbReference type="InterPro" id="IPR001304">
    <property type="entry name" value="C-type_lectin-like"/>
</dbReference>
<sequence>MNFCFWTLLLIVILQTLGLAQNQGNKVKSIKIKINNKNSGPLNLPKIRLQNNLRRKHIIMCCGFQKCLPPANVTVKKTSPTGPTTTIQTTTSTLSTATMAAMMTGNSAGESSSAAPTDAITIPSQVFSTSPLDVSVVPTDAPREVTTDLQTDVTTKVQDGTKSMSPSTDAVVPLKTQVFQDTTTAIDGISSKAESTSISSSTTPTTKKPTSKTPTTTPLTTTTTTTTTKTTTTTPFPCSLSCAAYNSFLANNPTSGTLKSNGTKKTSNCGMEYFVSSLRVTRNEAALRCKALNMILLTVTSLEGLECLNNFEVNTFWTSGSNEDDQCHLAKKIRLVLNGLQCDSLFDISGNLKDKKSYGIWIDIDDYTYLLGNKPMAWLDSYRQCCALGMEALNIDNAAEQLGLTALARSNKDNWTANFNYWTSGTWKGAPVKQWSWCEPNGPTVFAKGLIWESSQPDNKGGNESCVHFRFTLNTTGAIMTDRNCANKYIFACKSALKTTPKPCVVSCPMEICKRNNLLFDTDSATTEKVLRDYFSYGNWYDGCGRNFLTYNLKMSNWTAARNSCCEIGLTLASMESAGKLSCFSRIVAKYAPVTYGDFWLSGTDLGCDSNFRWCTLSRDFVDPELTWKEGHPKPGLDCVYLEVRNGSVLLATDNCAQNKSFLCEVRKRATFRRAMQTECAETWDITVATLRQIELVSQEEPVKLETGFVAYDQCSGIKSDDECVIAHETYKCGQQKAPAGLVSNIITKNYDNGTMLLPPTPCVPLRRICWLSNTLPCVKNQTAIDLINNNPAGKKDKYGSIVTSGNRTFYVSDAGTSPYPLNAYTHCCELGMHLIEPQNWNDSKFISSVIGNDFITMVGDTEFINQTHEVWCRSRTVLADNMFNPERIRYQCNPSYLRMIPSQASLFSELLEIMNVQAGLRINVIGKVYPDPYKVVSGVQRYVCEKP</sequence>
<feature type="domain" description="C-type lectin" evidence="3">
    <location>
        <begin position="364"/>
        <end position="494"/>
    </location>
</feature>
<evidence type="ECO:0000256" key="1">
    <source>
        <dbReference type="SAM" id="MobiDB-lite"/>
    </source>
</evidence>
<feature type="region of interest" description="Disordered" evidence="1">
    <location>
        <begin position="190"/>
        <end position="230"/>
    </location>
</feature>
<protein>
    <recommendedName>
        <fullName evidence="3">C-type lectin domain-containing protein</fullName>
    </recommendedName>
</protein>
<accession>A0A8S1DTW1</accession>
<dbReference type="InterPro" id="IPR016186">
    <property type="entry name" value="C-type_lectin-like/link_sf"/>
</dbReference>
<dbReference type="EMBL" id="CADEPI010000424">
    <property type="protein sequence ID" value="CAB3385626.1"/>
    <property type="molecule type" value="Genomic_DNA"/>
</dbReference>
<organism evidence="4 5">
    <name type="scientific">Cloeon dipterum</name>
    <dbReference type="NCBI Taxonomy" id="197152"/>
    <lineage>
        <taxon>Eukaryota</taxon>
        <taxon>Metazoa</taxon>
        <taxon>Ecdysozoa</taxon>
        <taxon>Arthropoda</taxon>
        <taxon>Hexapoda</taxon>
        <taxon>Insecta</taxon>
        <taxon>Pterygota</taxon>
        <taxon>Palaeoptera</taxon>
        <taxon>Ephemeroptera</taxon>
        <taxon>Pisciforma</taxon>
        <taxon>Baetidae</taxon>
        <taxon>Cloeon</taxon>
    </lineage>
</organism>
<dbReference type="SUPFAM" id="SSF56436">
    <property type="entry name" value="C-type lectin-like"/>
    <property type="match status" value="3"/>
</dbReference>
<gene>
    <name evidence="4" type="ORF">CLODIP_2_CD14015</name>
</gene>
<dbReference type="OrthoDB" id="7357196at2759"/>
<dbReference type="SMART" id="SM00034">
    <property type="entry name" value="CLECT"/>
    <property type="match status" value="2"/>
</dbReference>
<evidence type="ECO:0000259" key="3">
    <source>
        <dbReference type="PROSITE" id="PS50041"/>
    </source>
</evidence>
<evidence type="ECO:0000313" key="4">
    <source>
        <dbReference type="EMBL" id="CAB3385626.1"/>
    </source>
</evidence>
<name>A0A8S1DTW1_9INSE</name>
<reference evidence="4 5" key="1">
    <citation type="submission" date="2020-04" db="EMBL/GenBank/DDBJ databases">
        <authorList>
            <person name="Alioto T."/>
            <person name="Alioto T."/>
            <person name="Gomez Garrido J."/>
        </authorList>
    </citation>
    <scope>NUCLEOTIDE SEQUENCE [LARGE SCALE GENOMIC DNA]</scope>
</reference>
<keyword evidence="2" id="KW-0732">Signal</keyword>
<comment type="caution">
    <text evidence="4">The sequence shown here is derived from an EMBL/GenBank/DDBJ whole genome shotgun (WGS) entry which is preliminary data.</text>
</comment>
<evidence type="ECO:0000256" key="2">
    <source>
        <dbReference type="SAM" id="SignalP"/>
    </source>
</evidence>